<dbReference type="HOGENOM" id="CLU_076847_2_3_9"/>
<dbReference type="GO" id="GO:0005886">
    <property type="term" value="C:plasma membrane"/>
    <property type="evidence" value="ECO:0007669"/>
    <property type="project" value="UniProtKB-ARBA"/>
</dbReference>
<keyword evidence="3 5" id="KW-1133">Transmembrane helix</keyword>
<feature type="transmembrane region" description="Helical" evidence="5">
    <location>
        <begin position="81"/>
        <end position="107"/>
    </location>
</feature>
<dbReference type="Pfam" id="PF02361">
    <property type="entry name" value="CbiQ"/>
    <property type="match status" value="1"/>
</dbReference>
<dbReference type="EMBL" id="AEQN01000014">
    <property type="protein sequence ID" value="EFV02124.1"/>
    <property type="molecule type" value="Genomic_DNA"/>
</dbReference>
<dbReference type="eggNOG" id="COG0619">
    <property type="taxonomic scope" value="Bacteria"/>
</dbReference>
<dbReference type="Proteomes" id="UP000004754">
    <property type="component" value="Unassembled WGS sequence"/>
</dbReference>
<organism evidence="6 7">
    <name type="scientific">Pseudoramibacter alactolyticus ATCC 23263</name>
    <dbReference type="NCBI Taxonomy" id="887929"/>
    <lineage>
        <taxon>Bacteria</taxon>
        <taxon>Bacillati</taxon>
        <taxon>Bacillota</taxon>
        <taxon>Clostridia</taxon>
        <taxon>Eubacteriales</taxon>
        <taxon>Eubacteriaceae</taxon>
        <taxon>Pseudoramibacter</taxon>
    </lineage>
</organism>
<gene>
    <name evidence="6" type="ORF">HMP0721_0890</name>
</gene>
<sequence>MSFEKRLILKPLTIGILMIMYTSVLLFSEMLVYWGMLLFSFFLLFLVNPKKAFSFVLVYIFLFTGIKILSKIFIIDGWLGSIYTMGLIVIKLFPLWSLAGIATNFNISEIIASLRKTKLPNNLCVGVSIFIRFIPEYKRYLNEIKEGLKVRNISFNILQPIHSIEMYLVPMIYKAFETGNVLTCALITKGIEFDCKKTSYADLSLTWCDYAAMIVGVGFIGIAIWEKLQK</sequence>
<feature type="transmembrane region" description="Helical" evidence="5">
    <location>
        <begin position="31"/>
        <end position="48"/>
    </location>
</feature>
<dbReference type="AlphaFoldDB" id="E6MFK7"/>
<evidence type="ECO:0000313" key="6">
    <source>
        <dbReference type="EMBL" id="EFV02124.1"/>
    </source>
</evidence>
<keyword evidence="4 5" id="KW-0472">Membrane</keyword>
<comment type="caution">
    <text evidence="6">The sequence shown here is derived from an EMBL/GenBank/DDBJ whole genome shotgun (WGS) entry which is preliminary data.</text>
</comment>
<dbReference type="RefSeq" id="WP_006598314.1">
    <property type="nucleotide sequence ID" value="NZ_GL622359.1"/>
</dbReference>
<dbReference type="InterPro" id="IPR003339">
    <property type="entry name" value="ABC/ECF_trnsptr_transmembrane"/>
</dbReference>
<dbReference type="CDD" id="cd16914">
    <property type="entry name" value="EcfT"/>
    <property type="match status" value="1"/>
</dbReference>
<keyword evidence="2 5" id="KW-0812">Transmembrane</keyword>
<comment type="subcellular location">
    <subcellularLocation>
        <location evidence="1">Membrane</location>
        <topology evidence="1">Multi-pass membrane protein</topology>
    </subcellularLocation>
</comment>
<feature type="transmembrane region" description="Helical" evidence="5">
    <location>
        <begin position="7"/>
        <end position="25"/>
    </location>
</feature>
<dbReference type="OrthoDB" id="3173389at2"/>
<accession>E6MFK7</accession>
<feature type="transmembrane region" description="Helical" evidence="5">
    <location>
        <begin position="55"/>
        <end position="75"/>
    </location>
</feature>
<keyword evidence="7" id="KW-1185">Reference proteome</keyword>
<evidence type="ECO:0000256" key="3">
    <source>
        <dbReference type="ARBA" id="ARBA00022989"/>
    </source>
</evidence>
<name>E6MFK7_9FIRM</name>
<feature type="transmembrane region" description="Helical" evidence="5">
    <location>
        <begin position="204"/>
        <end position="225"/>
    </location>
</feature>
<reference evidence="6 7" key="1">
    <citation type="submission" date="2010-12" db="EMBL/GenBank/DDBJ databases">
        <authorList>
            <person name="Muzny D."/>
            <person name="Qin X."/>
            <person name="Deng J."/>
            <person name="Jiang H."/>
            <person name="Liu Y."/>
            <person name="Qu J."/>
            <person name="Song X.-Z."/>
            <person name="Zhang L."/>
            <person name="Thornton R."/>
            <person name="Coyle M."/>
            <person name="Francisco L."/>
            <person name="Jackson L."/>
            <person name="Javaid M."/>
            <person name="Korchina V."/>
            <person name="Kovar C."/>
            <person name="Mata R."/>
            <person name="Mathew T."/>
            <person name="Ngo R."/>
            <person name="Nguyen L."/>
            <person name="Nguyen N."/>
            <person name="Okwuonu G."/>
            <person name="Ongeri F."/>
            <person name="Pham C."/>
            <person name="Simmons D."/>
            <person name="Wilczek-Boney K."/>
            <person name="Hale W."/>
            <person name="Jakkamsetti A."/>
            <person name="Pham P."/>
            <person name="Ruth R."/>
            <person name="San Lucas F."/>
            <person name="Warren J."/>
            <person name="Zhang J."/>
            <person name="Zhao Z."/>
            <person name="Zhou C."/>
            <person name="Zhu D."/>
            <person name="Lee S."/>
            <person name="Bess C."/>
            <person name="Blankenburg K."/>
            <person name="Forbes L."/>
            <person name="Fu Q."/>
            <person name="Gubbala S."/>
            <person name="Hirani K."/>
            <person name="Jayaseelan J.C."/>
            <person name="Lara F."/>
            <person name="Munidasa M."/>
            <person name="Palculict T."/>
            <person name="Patil S."/>
            <person name="Pu L.-L."/>
            <person name="Saada N."/>
            <person name="Tang L."/>
            <person name="Weissenberger G."/>
            <person name="Zhu Y."/>
            <person name="Hemphill L."/>
            <person name="Shang Y."/>
            <person name="Youmans B."/>
            <person name="Ayvaz T."/>
            <person name="Ross M."/>
            <person name="Santibanez J."/>
            <person name="Aqrawi P."/>
            <person name="Gross S."/>
            <person name="Joshi V."/>
            <person name="Fowler G."/>
            <person name="Nazareth L."/>
            <person name="Reid J."/>
            <person name="Worley K."/>
            <person name="Petrosino J."/>
            <person name="Highlander S."/>
            <person name="Gibbs R."/>
        </authorList>
    </citation>
    <scope>NUCLEOTIDE SEQUENCE [LARGE SCALE GENOMIC DNA]</scope>
    <source>
        <strain evidence="6 7">ATCC 23263</strain>
    </source>
</reference>
<evidence type="ECO:0000256" key="5">
    <source>
        <dbReference type="SAM" id="Phobius"/>
    </source>
</evidence>
<evidence type="ECO:0000256" key="1">
    <source>
        <dbReference type="ARBA" id="ARBA00004141"/>
    </source>
</evidence>
<protein>
    <submittedName>
        <fullName evidence="6">Cobalt transport protein</fullName>
    </submittedName>
</protein>
<evidence type="ECO:0000313" key="7">
    <source>
        <dbReference type="Proteomes" id="UP000004754"/>
    </source>
</evidence>
<proteinExistence type="predicted"/>
<dbReference type="STRING" id="887929.HMP0721_0890"/>
<evidence type="ECO:0000256" key="4">
    <source>
        <dbReference type="ARBA" id="ARBA00023136"/>
    </source>
</evidence>
<evidence type="ECO:0000256" key="2">
    <source>
        <dbReference type="ARBA" id="ARBA00022692"/>
    </source>
</evidence>